<feature type="signal peptide" evidence="1">
    <location>
        <begin position="1"/>
        <end position="26"/>
    </location>
</feature>
<name>A0AAZ3PUC2_ONCTS</name>
<evidence type="ECO:0000313" key="2">
    <source>
        <dbReference type="Ensembl" id="ENSOTSP00005119865.1"/>
    </source>
</evidence>
<evidence type="ECO:0000313" key="3">
    <source>
        <dbReference type="Proteomes" id="UP000694402"/>
    </source>
</evidence>
<reference evidence="3" key="1">
    <citation type="journal article" date="2018" name="PLoS ONE">
        <title>Chinook salmon (Oncorhynchus tshawytscha) genome and transcriptome.</title>
        <authorList>
            <person name="Christensen K.A."/>
            <person name="Leong J.S."/>
            <person name="Sakhrani D."/>
            <person name="Biagi C.A."/>
            <person name="Minkley D.R."/>
            <person name="Withler R.E."/>
            <person name="Rondeau E.B."/>
            <person name="Koop B.F."/>
            <person name="Devlin R.H."/>
        </authorList>
    </citation>
    <scope>NUCLEOTIDE SEQUENCE [LARGE SCALE GENOMIC DNA]</scope>
</reference>
<dbReference type="PROSITE" id="PS51257">
    <property type="entry name" value="PROKAR_LIPOPROTEIN"/>
    <property type="match status" value="1"/>
</dbReference>
<dbReference type="GeneTree" id="ENSGT00960000187097"/>
<evidence type="ECO:0008006" key="4">
    <source>
        <dbReference type="Google" id="ProtNLM"/>
    </source>
</evidence>
<accession>A0AAZ3PUC2</accession>
<protein>
    <recommendedName>
        <fullName evidence="4">Beta-defensin</fullName>
    </recommendedName>
</protein>
<reference evidence="2" key="3">
    <citation type="submission" date="2025-09" db="UniProtKB">
        <authorList>
            <consortium name="Ensembl"/>
        </authorList>
    </citation>
    <scope>IDENTIFICATION</scope>
</reference>
<proteinExistence type="predicted"/>
<dbReference type="Ensembl" id="ENSOTST00005186093.1">
    <property type="protein sequence ID" value="ENSOTSP00005119865.1"/>
    <property type="gene ID" value="ENSOTSG00005063628.1"/>
</dbReference>
<keyword evidence="3" id="KW-1185">Reference proteome</keyword>
<reference evidence="2" key="2">
    <citation type="submission" date="2025-08" db="UniProtKB">
        <authorList>
            <consortium name="Ensembl"/>
        </authorList>
    </citation>
    <scope>IDENTIFICATION</scope>
</reference>
<keyword evidence="1" id="KW-0732">Signal</keyword>
<evidence type="ECO:0000256" key="1">
    <source>
        <dbReference type="SAM" id="SignalP"/>
    </source>
</evidence>
<sequence>MKYHCTMLLVLLAFLAIACDVNEAAAFPIPWGCSNYSGVCRAVCLSAELPFGPFGCAKGFVFCPAPKLPAKSMQQLLFYALWHLSSCN</sequence>
<dbReference type="Proteomes" id="UP000694402">
    <property type="component" value="Unassembled WGS sequence"/>
</dbReference>
<organism evidence="2 3">
    <name type="scientific">Oncorhynchus tshawytscha</name>
    <name type="common">Chinook salmon</name>
    <name type="synonym">Salmo tshawytscha</name>
    <dbReference type="NCBI Taxonomy" id="74940"/>
    <lineage>
        <taxon>Eukaryota</taxon>
        <taxon>Metazoa</taxon>
        <taxon>Chordata</taxon>
        <taxon>Craniata</taxon>
        <taxon>Vertebrata</taxon>
        <taxon>Euteleostomi</taxon>
        <taxon>Actinopterygii</taxon>
        <taxon>Neopterygii</taxon>
        <taxon>Teleostei</taxon>
        <taxon>Protacanthopterygii</taxon>
        <taxon>Salmoniformes</taxon>
        <taxon>Salmonidae</taxon>
        <taxon>Salmoninae</taxon>
        <taxon>Oncorhynchus</taxon>
    </lineage>
</organism>
<dbReference type="AlphaFoldDB" id="A0AAZ3PUC2"/>
<feature type="chain" id="PRO_5044253015" description="Beta-defensin" evidence="1">
    <location>
        <begin position="27"/>
        <end position="88"/>
    </location>
</feature>